<proteinExistence type="predicted"/>
<gene>
    <name evidence="7" type="ORF">Dsin_025565</name>
</gene>
<reference evidence="7" key="1">
    <citation type="journal article" date="2023" name="Plant J.">
        <title>Genome sequences and population genomics provide insights into the demographic history, inbreeding, and mutation load of two 'living fossil' tree species of Dipteronia.</title>
        <authorList>
            <person name="Feng Y."/>
            <person name="Comes H.P."/>
            <person name="Chen J."/>
            <person name="Zhu S."/>
            <person name="Lu R."/>
            <person name="Zhang X."/>
            <person name="Li P."/>
            <person name="Qiu J."/>
            <person name="Olsen K.M."/>
            <person name="Qiu Y."/>
        </authorList>
    </citation>
    <scope>NUCLEOTIDE SEQUENCE</scope>
    <source>
        <strain evidence="7">NBL</strain>
    </source>
</reference>
<keyword evidence="5" id="KW-1133">Transmembrane helix</keyword>
<keyword evidence="8" id="KW-1185">Reference proteome</keyword>
<accession>A0AAD9ZVW7</accession>
<feature type="transmembrane region" description="Helical" evidence="5">
    <location>
        <begin position="135"/>
        <end position="153"/>
    </location>
</feature>
<sequence length="229" mass="25963">MGDVVLFAEDLKLNSAFSHCRICHEEEFESCKSLEAPCSCSGTVKFAHRDCIQRWCNEKGNTTCEICLQEYGPGYTAPSKKSQLIEAAVTIRESLQVPRREHEPQSPRLEAIAEESHYTECTSAADRTATYCQSLAVTFTVLLLVKHMFAVLAGETEQFPFTLVTILFLRASGIILPMFILIRTITAIKNSLRRHYQDLDDDNSNSNSDEEDDEDDDDEEEQRHQHHSV</sequence>
<evidence type="ECO:0000256" key="3">
    <source>
        <dbReference type="ARBA" id="ARBA00022833"/>
    </source>
</evidence>
<dbReference type="EMBL" id="JANJYJ010000008">
    <property type="protein sequence ID" value="KAK3194255.1"/>
    <property type="molecule type" value="Genomic_DNA"/>
</dbReference>
<feature type="domain" description="RING-CH-type" evidence="6">
    <location>
        <begin position="12"/>
        <end position="74"/>
    </location>
</feature>
<dbReference type="InterPro" id="IPR022143">
    <property type="entry name" value="DUF3675"/>
</dbReference>
<dbReference type="GO" id="GO:0008270">
    <property type="term" value="F:zinc ion binding"/>
    <property type="evidence" value="ECO:0007669"/>
    <property type="project" value="UniProtKB-KW"/>
</dbReference>
<evidence type="ECO:0000313" key="8">
    <source>
        <dbReference type="Proteomes" id="UP001281410"/>
    </source>
</evidence>
<keyword evidence="3" id="KW-0862">Zinc</keyword>
<evidence type="ECO:0000256" key="5">
    <source>
        <dbReference type="SAM" id="Phobius"/>
    </source>
</evidence>
<dbReference type="Pfam" id="PF12906">
    <property type="entry name" value="RINGv"/>
    <property type="match status" value="1"/>
</dbReference>
<dbReference type="Pfam" id="PF12428">
    <property type="entry name" value="DUF3675"/>
    <property type="match status" value="1"/>
</dbReference>
<protein>
    <recommendedName>
        <fullName evidence="6">RING-CH-type domain-containing protein</fullName>
    </recommendedName>
</protein>
<keyword evidence="5" id="KW-0812">Transmembrane</keyword>
<evidence type="ECO:0000256" key="2">
    <source>
        <dbReference type="ARBA" id="ARBA00022771"/>
    </source>
</evidence>
<keyword evidence="5" id="KW-0472">Membrane</keyword>
<evidence type="ECO:0000259" key="6">
    <source>
        <dbReference type="PROSITE" id="PS51292"/>
    </source>
</evidence>
<keyword evidence="1" id="KW-0479">Metal-binding</keyword>
<dbReference type="InterPro" id="IPR013083">
    <property type="entry name" value="Znf_RING/FYVE/PHD"/>
</dbReference>
<dbReference type="PANTHER" id="PTHR23012">
    <property type="entry name" value="RING/FYVE/PHD ZINC FINGER DOMAIN-CONTAINING"/>
    <property type="match status" value="1"/>
</dbReference>
<evidence type="ECO:0000256" key="4">
    <source>
        <dbReference type="SAM" id="MobiDB-lite"/>
    </source>
</evidence>
<dbReference type="GO" id="GO:0016020">
    <property type="term" value="C:membrane"/>
    <property type="evidence" value="ECO:0007669"/>
    <property type="project" value="TreeGrafter"/>
</dbReference>
<keyword evidence="2" id="KW-0863">Zinc-finger</keyword>
<name>A0AAD9ZVW7_9ROSI</name>
<dbReference type="Gene3D" id="3.30.40.10">
    <property type="entry name" value="Zinc/RING finger domain, C3HC4 (zinc finger)"/>
    <property type="match status" value="1"/>
</dbReference>
<dbReference type="Proteomes" id="UP001281410">
    <property type="component" value="Unassembled WGS sequence"/>
</dbReference>
<dbReference type="FunFam" id="3.30.40.10:FF:000318">
    <property type="entry name" value="E3 ubiquitin-protein ligase MARCH4"/>
    <property type="match status" value="1"/>
</dbReference>
<dbReference type="SMART" id="SM00744">
    <property type="entry name" value="RINGv"/>
    <property type="match status" value="1"/>
</dbReference>
<evidence type="ECO:0000313" key="7">
    <source>
        <dbReference type="EMBL" id="KAK3194255.1"/>
    </source>
</evidence>
<dbReference type="GO" id="GO:0004842">
    <property type="term" value="F:ubiquitin-protein transferase activity"/>
    <property type="evidence" value="ECO:0007669"/>
    <property type="project" value="TreeGrafter"/>
</dbReference>
<dbReference type="PROSITE" id="PS51292">
    <property type="entry name" value="ZF_RING_CH"/>
    <property type="match status" value="1"/>
</dbReference>
<comment type="caution">
    <text evidence="7">The sequence shown here is derived from an EMBL/GenBank/DDBJ whole genome shotgun (WGS) entry which is preliminary data.</text>
</comment>
<dbReference type="SUPFAM" id="SSF57850">
    <property type="entry name" value="RING/U-box"/>
    <property type="match status" value="1"/>
</dbReference>
<feature type="compositionally biased region" description="Acidic residues" evidence="4">
    <location>
        <begin position="199"/>
        <end position="220"/>
    </location>
</feature>
<dbReference type="CDD" id="cd16495">
    <property type="entry name" value="RING_CH-C4HC3_MARCH"/>
    <property type="match status" value="1"/>
</dbReference>
<dbReference type="InterPro" id="IPR011016">
    <property type="entry name" value="Znf_RING-CH"/>
</dbReference>
<dbReference type="PANTHER" id="PTHR23012:SF180">
    <property type="entry name" value="RING_FYVE_PHD ZINC FINGER SUPERFAMILY PROTEIN"/>
    <property type="match status" value="1"/>
</dbReference>
<dbReference type="InterPro" id="IPR033275">
    <property type="entry name" value="MARCH-like"/>
</dbReference>
<evidence type="ECO:0000256" key="1">
    <source>
        <dbReference type="ARBA" id="ARBA00022723"/>
    </source>
</evidence>
<dbReference type="AlphaFoldDB" id="A0AAD9ZVW7"/>
<feature type="transmembrane region" description="Helical" evidence="5">
    <location>
        <begin position="159"/>
        <end position="182"/>
    </location>
</feature>
<feature type="region of interest" description="Disordered" evidence="4">
    <location>
        <begin position="197"/>
        <end position="229"/>
    </location>
</feature>
<organism evidence="7 8">
    <name type="scientific">Dipteronia sinensis</name>
    <dbReference type="NCBI Taxonomy" id="43782"/>
    <lineage>
        <taxon>Eukaryota</taxon>
        <taxon>Viridiplantae</taxon>
        <taxon>Streptophyta</taxon>
        <taxon>Embryophyta</taxon>
        <taxon>Tracheophyta</taxon>
        <taxon>Spermatophyta</taxon>
        <taxon>Magnoliopsida</taxon>
        <taxon>eudicotyledons</taxon>
        <taxon>Gunneridae</taxon>
        <taxon>Pentapetalae</taxon>
        <taxon>rosids</taxon>
        <taxon>malvids</taxon>
        <taxon>Sapindales</taxon>
        <taxon>Sapindaceae</taxon>
        <taxon>Hippocastanoideae</taxon>
        <taxon>Acereae</taxon>
        <taxon>Dipteronia</taxon>
    </lineage>
</organism>
<dbReference type="GO" id="GO:0016567">
    <property type="term" value="P:protein ubiquitination"/>
    <property type="evidence" value="ECO:0007669"/>
    <property type="project" value="TreeGrafter"/>
</dbReference>